<dbReference type="SUPFAM" id="SSF46548">
    <property type="entry name" value="alpha-helical ferredoxin"/>
    <property type="match status" value="1"/>
</dbReference>
<dbReference type="Gene3D" id="1.10.1060.10">
    <property type="entry name" value="Alpha-helical ferredoxin"/>
    <property type="match status" value="1"/>
</dbReference>
<evidence type="ECO:0000313" key="11">
    <source>
        <dbReference type="EMBL" id="AUN33480.1"/>
    </source>
</evidence>
<dbReference type="PANTHER" id="PTHR47153">
    <property type="entry name" value="LACTATE UTILIZATION PROTEIN B"/>
    <property type="match status" value="1"/>
</dbReference>
<keyword evidence="6" id="KW-0408">Iron</keyword>
<keyword evidence="3" id="KW-0479">Metal-binding</keyword>
<keyword evidence="1" id="KW-0813">Transport</keyword>
<dbReference type="InterPro" id="IPR017896">
    <property type="entry name" value="4Fe4S_Fe-S-bd"/>
</dbReference>
<dbReference type="NCBIfam" id="TIGR00273">
    <property type="entry name" value="LutB/LldF family L-lactate oxidation iron-sulfur protein"/>
    <property type="match status" value="1"/>
</dbReference>
<feature type="domain" description="Lactate utilization protein B C-terminal" evidence="9">
    <location>
        <begin position="388"/>
        <end position="464"/>
    </location>
</feature>
<keyword evidence="2" id="KW-0004">4Fe-4S</keyword>
<dbReference type="SUPFAM" id="SSF100950">
    <property type="entry name" value="NagB/RpiA/CoA transferase-like"/>
    <property type="match status" value="1"/>
</dbReference>
<dbReference type="RefSeq" id="WP_102114992.1">
    <property type="nucleotide sequence ID" value="NZ_BMGN01000001.1"/>
</dbReference>
<evidence type="ECO:0000313" key="12">
    <source>
        <dbReference type="Proteomes" id="UP000234752"/>
    </source>
</evidence>
<protein>
    <submittedName>
        <fullName evidence="11">Iron-sulfur cluster-binding protein</fullName>
    </submittedName>
</protein>
<evidence type="ECO:0000256" key="1">
    <source>
        <dbReference type="ARBA" id="ARBA00022448"/>
    </source>
</evidence>
<keyword evidence="12" id="KW-1185">Reference proteome</keyword>
<evidence type="ECO:0000259" key="10">
    <source>
        <dbReference type="Pfam" id="PF13183"/>
    </source>
</evidence>
<proteinExistence type="predicted"/>
<name>A0A2K9NK79_9PROT</name>
<evidence type="ECO:0000256" key="4">
    <source>
        <dbReference type="ARBA" id="ARBA00022737"/>
    </source>
</evidence>
<dbReference type="InterPro" id="IPR003741">
    <property type="entry name" value="LUD_dom"/>
</dbReference>
<organism evidence="11 12">
    <name type="scientific">Niveispirillum cyanobacteriorum</name>
    <dbReference type="NCBI Taxonomy" id="1612173"/>
    <lineage>
        <taxon>Bacteria</taxon>
        <taxon>Pseudomonadati</taxon>
        <taxon>Pseudomonadota</taxon>
        <taxon>Alphaproteobacteria</taxon>
        <taxon>Rhodospirillales</taxon>
        <taxon>Azospirillaceae</taxon>
        <taxon>Niveispirillum</taxon>
    </lineage>
</organism>
<keyword evidence="11" id="KW-0614">Plasmid</keyword>
<dbReference type="Gene3D" id="3.40.50.10420">
    <property type="entry name" value="NagB/RpiA/CoA transferase-like"/>
    <property type="match status" value="1"/>
</dbReference>
<dbReference type="GO" id="GO:0046872">
    <property type="term" value="F:metal ion binding"/>
    <property type="evidence" value="ECO:0007669"/>
    <property type="project" value="UniProtKB-KW"/>
</dbReference>
<feature type="domain" description="LUD" evidence="8">
    <location>
        <begin position="67"/>
        <end position="274"/>
    </location>
</feature>
<dbReference type="AlphaFoldDB" id="A0A2K9NK79"/>
<evidence type="ECO:0000256" key="3">
    <source>
        <dbReference type="ARBA" id="ARBA00022723"/>
    </source>
</evidence>
<dbReference type="Proteomes" id="UP000234752">
    <property type="component" value="Plasmid unnamed1"/>
</dbReference>
<dbReference type="InterPro" id="IPR024185">
    <property type="entry name" value="FTHF_cligase-like_sf"/>
</dbReference>
<dbReference type="GO" id="GO:0006089">
    <property type="term" value="P:lactate metabolic process"/>
    <property type="evidence" value="ECO:0007669"/>
    <property type="project" value="InterPro"/>
</dbReference>
<dbReference type="Pfam" id="PF02589">
    <property type="entry name" value="LUD_dom"/>
    <property type="match status" value="1"/>
</dbReference>
<keyword evidence="7" id="KW-0411">Iron-sulfur</keyword>
<dbReference type="PROSITE" id="PS00198">
    <property type="entry name" value="4FE4S_FER_1"/>
    <property type="match status" value="1"/>
</dbReference>
<dbReference type="InterPro" id="IPR037171">
    <property type="entry name" value="NagB/RpiA_transferase-like"/>
</dbReference>
<accession>A0A2K9NK79</accession>
<dbReference type="GO" id="GO:0051539">
    <property type="term" value="F:4 iron, 4 sulfur cluster binding"/>
    <property type="evidence" value="ECO:0007669"/>
    <property type="project" value="UniProtKB-KW"/>
</dbReference>
<dbReference type="InterPro" id="IPR024569">
    <property type="entry name" value="LutB_C"/>
</dbReference>
<keyword evidence="4" id="KW-0677">Repeat</keyword>
<dbReference type="Pfam" id="PF11870">
    <property type="entry name" value="LutB_C"/>
    <property type="match status" value="1"/>
</dbReference>
<evidence type="ECO:0000256" key="6">
    <source>
        <dbReference type="ARBA" id="ARBA00023004"/>
    </source>
</evidence>
<dbReference type="InterPro" id="IPR017900">
    <property type="entry name" value="4Fe4S_Fe_S_CS"/>
</dbReference>
<dbReference type="InterPro" id="IPR009051">
    <property type="entry name" value="Helical_ferredxn"/>
</dbReference>
<sequence length="466" mass="51527">MSTNFPTRAADGLRNTQQRRNLAKATNTIRGKTAKVTAELPDWEALREAGKAIKREAHAKLDQYLLQLEEMVTKAGGHVHWAADAAEAREIIVRLTRQAGTDQVIKIKSMTTDEIELNPALEEAGIRPYETDLADMIVQMAKERPSHLLVPAIHKNRVEIRDLFRAEMGEHGTGLSDRPPDLTRAARAYLRQKFMETKVAISGANFAVAETGTVGVVESEGNGRMCLTLPQVLISIMGIEKVLPRFDDLSVFLQLLPRAATGERMNPYNSLWTGVHAGDGPCEFHLVLLDNGRSKILADEVARETLHCIRCSRCLNVCPVYERAGGHAYDSMYQGPIGAIVTPQLRGLEEAGSLPYASSLCGACHEVCPVKINIPQILVHLRGRVVREGHAGKGEALAMGVAARMFGNQGALDWSLWAGRLGQKLLMRDGTLPWLPPPLSGWTLSRDFPALPEQSFRDWWQKREDK</sequence>
<reference evidence="11 12" key="1">
    <citation type="submission" date="2017-12" db="EMBL/GenBank/DDBJ databases">
        <title>Genomes of bacteria within cyanobacterial aggregates.</title>
        <authorList>
            <person name="Cai H."/>
        </authorList>
    </citation>
    <scope>NUCLEOTIDE SEQUENCE [LARGE SCALE GENOMIC DNA]</scope>
    <source>
        <strain evidence="11 12">TH16</strain>
        <plasmid evidence="11 12">unnamed1</plasmid>
    </source>
</reference>
<dbReference type="OrthoDB" id="5289041at2"/>
<dbReference type="Pfam" id="PF13183">
    <property type="entry name" value="Fer4_8"/>
    <property type="match status" value="1"/>
</dbReference>
<evidence type="ECO:0000256" key="5">
    <source>
        <dbReference type="ARBA" id="ARBA00022982"/>
    </source>
</evidence>
<keyword evidence="5" id="KW-0249">Electron transport</keyword>
<evidence type="ECO:0000259" key="9">
    <source>
        <dbReference type="Pfam" id="PF11870"/>
    </source>
</evidence>
<dbReference type="InterPro" id="IPR004452">
    <property type="entry name" value="LutB/LldF"/>
</dbReference>
<dbReference type="KEGG" id="ncb:C0V82_24330"/>
<evidence type="ECO:0000259" key="8">
    <source>
        <dbReference type="Pfam" id="PF02589"/>
    </source>
</evidence>
<dbReference type="EMBL" id="CP025613">
    <property type="protein sequence ID" value="AUN33480.1"/>
    <property type="molecule type" value="Genomic_DNA"/>
</dbReference>
<evidence type="ECO:0000256" key="2">
    <source>
        <dbReference type="ARBA" id="ARBA00022485"/>
    </source>
</evidence>
<geneLocation type="plasmid" evidence="11 12">
    <name>unnamed1</name>
</geneLocation>
<feature type="domain" description="4Fe-4S ferredoxin-type" evidence="10">
    <location>
        <begin position="306"/>
        <end position="372"/>
    </location>
</feature>
<dbReference type="PANTHER" id="PTHR47153:SF2">
    <property type="entry name" value="LACTATE UTILIZATION PROTEIN B"/>
    <property type="match status" value="1"/>
</dbReference>
<gene>
    <name evidence="11" type="ORF">C0V82_24330</name>
</gene>
<evidence type="ECO:0000256" key="7">
    <source>
        <dbReference type="ARBA" id="ARBA00023014"/>
    </source>
</evidence>